<proteinExistence type="predicted"/>
<sequence length="409" mass="45673">MEAKQLAAVNGIALNETTELAIEKFEDGKFGYYFVDHDAQIIFWPESVGSWALMNDVRGVTKKSHIKYALEAQYWKHCTLFPNMRVLPRPIVERLRDMIAYAHAESITSETSLSPFDLGELSNILSLIDQVKESIDKENKHSVCIVARFMNKFIQAKFVNFCGQHGARLDADQSLYDSDNGQKDIPILLRILNVVLFNSPNLHRESLRKVWVDKTVVKPRWNKFMDQLNSEWNSFTIFSTVMLAADVSFLAVPGVDDPSTPIKSPATIVIYMSTLCALGSLVISLVLAGQMNNNRRSSPGKVAKFMAAMSQSMLGVESVALMHSLPFSLLIWGMIFFAIGLSILIFSDTADVAALIGLTPIWTVVVLLTTWPVLAANDLHISAVAKATAEAAAKYWKESMKRIVIIRRQ</sequence>
<protein>
    <submittedName>
        <fullName evidence="2">Uncharacterized protein</fullName>
    </submittedName>
</protein>
<dbReference type="OrthoDB" id="2657661at2759"/>
<accession>A0A1B7MEF8</accession>
<dbReference type="InParanoid" id="A0A1B7MEF8"/>
<reference evidence="2 3" key="1">
    <citation type="submission" date="2016-06" db="EMBL/GenBank/DDBJ databases">
        <title>Comparative genomics of the ectomycorrhizal sister species Rhizopogon vinicolor and Rhizopogon vesiculosus (Basidiomycota: Boletales) reveals a divergence of the mating type B locus.</title>
        <authorList>
            <consortium name="DOE Joint Genome Institute"/>
            <person name="Mujic A.B."/>
            <person name="Kuo A."/>
            <person name="Tritt A."/>
            <person name="Lipzen A."/>
            <person name="Chen C."/>
            <person name="Johnson J."/>
            <person name="Sharma A."/>
            <person name="Barry K."/>
            <person name="Grigoriev I.V."/>
            <person name="Spatafora J.W."/>
        </authorList>
    </citation>
    <scope>NUCLEOTIDE SEQUENCE [LARGE SCALE GENOMIC DNA]</scope>
    <source>
        <strain evidence="2 3">AM-OR11-026</strain>
    </source>
</reference>
<dbReference type="STRING" id="1314800.A0A1B7MEF8"/>
<feature type="transmembrane region" description="Helical" evidence="1">
    <location>
        <begin position="327"/>
        <end position="346"/>
    </location>
</feature>
<evidence type="ECO:0000313" key="2">
    <source>
        <dbReference type="EMBL" id="OAX30976.1"/>
    </source>
</evidence>
<evidence type="ECO:0000313" key="3">
    <source>
        <dbReference type="Proteomes" id="UP000092154"/>
    </source>
</evidence>
<name>A0A1B7MEF8_9AGAM</name>
<feature type="transmembrane region" description="Helical" evidence="1">
    <location>
        <begin position="232"/>
        <end position="252"/>
    </location>
</feature>
<gene>
    <name evidence="2" type="ORF">K503DRAFT_870812</name>
</gene>
<dbReference type="EMBL" id="KV449716">
    <property type="protein sequence ID" value="OAX30976.1"/>
    <property type="molecule type" value="Genomic_DNA"/>
</dbReference>
<keyword evidence="3" id="KW-1185">Reference proteome</keyword>
<dbReference type="Proteomes" id="UP000092154">
    <property type="component" value="Unassembled WGS sequence"/>
</dbReference>
<keyword evidence="1" id="KW-0812">Transmembrane</keyword>
<evidence type="ECO:0000256" key="1">
    <source>
        <dbReference type="SAM" id="Phobius"/>
    </source>
</evidence>
<organism evidence="2 3">
    <name type="scientific">Rhizopogon vinicolor AM-OR11-026</name>
    <dbReference type="NCBI Taxonomy" id="1314800"/>
    <lineage>
        <taxon>Eukaryota</taxon>
        <taxon>Fungi</taxon>
        <taxon>Dikarya</taxon>
        <taxon>Basidiomycota</taxon>
        <taxon>Agaricomycotina</taxon>
        <taxon>Agaricomycetes</taxon>
        <taxon>Agaricomycetidae</taxon>
        <taxon>Boletales</taxon>
        <taxon>Suillineae</taxon>
        <taxon>Rhizopogonaceae</taxon>
        <taxon>Rhizopogon</taxon>
    </lineage>
</organism>
<feature type="transmembrane region" description="Helical" evidence="1">
    <location>
        <begin position="352"/>
        <end position="374"/>
    </location>
</feature>
<keyword evidence="1" id="KW-0472">Membrane</keyword>
<keyword evidence="1" id="KW-1133">Transmembrane helix</keyword>
<feature type="transmembrane region" description="Helical" evidence="1">
    <location>
        <begin position="268"/>
        <end position="288"/>
    </location>
</feature>
<dbReference type="AlphaFoldDB" id="A0A1B7MEF8"/>